<dbReference type="PANTHER" id="PTHR46401:SF2">
    <property type="entry name" value="GLYCOSYLTRANSFERASE WBBK-RELATED"/>
    <property type="match status" value="1"/>
</dbReference>
<dbReference type="PANTHER" id="PTHR46401">
    <property type="entry name" value="GLYCOSYLTRANSFERASE WBBK-RELATED"/>
    <property type="match status" value="1"/>
</dbReference>
<evidence type="ECO:0000256" key="1">
    <source>
        <dbReference type="ARBA" id="ARBA00022679"/>
    </source>
</evidence>
<organism evidence="2 3">
    <name type="scientific">Methylocystis bryophila</name>
    <dbReference type="NCBI Taxonomy" id="655015"/>
    <lineage>
        <taxon>Bacteria</taxon>
        <taxon>Pseudomonadati</taxon>
        <taxon>Pseudomonadota</taxon>
        <taxon>Alphaproteobacteria</taxon>
        <taxon>Hyphomicrobiales</taxon>
        <taxon>Methylocystaceae</taxon>
        <taxon>Methylocystis</taxon>
    </lineage>
</organism>
<name>A0A1W6N170_9HYPH</name>
<dbReference type="Proteomes" id="UP000193978">
    <property type="component" value="Chromosome"/>
</dbReference>
<dbReference type="GO" id="GO:0009103">
    <property type="term" value="P:lipopolysaccharide biosynthetic process"/>
    <property type="evidence" value="ECO:0007669"/>
    <property type="project" value="TreeGrafter"/>
</dbReference>
<dbReference type="KEGG" id="mbry:B1812_10210"/>
<evidence type="ECO:0000313" key="3">
    <source>
        <dbReference type="Proteomes" id="UP000193978"/>
    </source>
</evidence>
<dbReference type="GO" id="GO:0016757">
    <property type="term" value="F:glycosyltransferase activity"/>
    <property type="evidence" value="ECO:0007669"/>
    <property type="project" value="TreeGrafter"/>
</dbReference>
<keyword evidence="3" id="KW-1185">Reference proteome</keyword>
<proteinExistence type="predicted"/>
<dbReference type="SUPFAM" id="SSF53756">
    <property type="entry name" value="UDP-Glycosyltransferase/glycogen phosphorylase"/>
    <property type="match status" value="1"/>
</dbReference>
<dbReference type="AlphaFoldDB" id="A0A1W6N170"/>
<keyword evidence="1 2" id="KW-0808">Transferase</keyword>
<sequence length="410" mass="44899">MAAPLSGKTVAVVHAAWHSCGSCQVNRSQLEAYKALGARTISVAMMDVMTPPAPQGGRWPEYIAATPELVADARYFTGPPRESLWKSPLLRDGWWPLIHGDQATWLVELAKRAPVPEGLAREKIDLVHANHYFTIPLARKLGCGKSPPIILETQDIQARQYVLRNRGGFFIPPFARYEDMLAVELYWTQKADLCAHINAEEREEFVRLLPRSRHALIYPAVQPAPLALKPAEIAIVASDNYANFVSLRWFLQEVLPLAGPVPVAVYGNIDEGVKTRDKALYEARRELFRGRVSDIGAVYERAAAILLPTVEGHGLSIKAVEALSSGAPLIATRQAFRGMGVDPATLANVTLRDDASAFAAALRERWQELAGGTAQPARPDAATRQLYEASFSAGAYARALAREVAPLLNP</sequence>
<evidence type="ECO:0000313" key="2">
    <source>
        <dbReference type="EMBL" id="ARN83548.1"/>
    </source>
</evidence>
<accession>A0A1W6N170</accession>
<dbReference type="STRING" id="655015.B1812_10210"/>
<dbReference type="EMBL" id="CP019948">
    <property type="protein sequence ID" value="ARN83548.1"/>
    <property type="molecule type" value="Genomic_DNA"/>
</dbReference>
<gene>
    <name evidence="2" type="ORF">B1812_10210</name>
</gene>
<reference evidence="2 3" key="1">
    <citation type="submission" date="2017-02" db="EMBL/GenBank/DDBJ databases">
        <authorList>
            <person name="Peterson S.W."/>
        </authorList>
    </citation>
    <scope>NUCLEOTIDE SEQUENCE [LARGE SCALE GENOMIC DNA]</scope>
    <source>
        <strain evidence="2 3">S285</strain>
    </source>
</reference>
<dbReference type="Pfam" id="PF13692">
    <property type="entry name" value="Glyco_trans_1_4"/>
    <property type="match status" value="1"/>
</dbReference>
<dbReference type="Gene3D" id="3.40.50.2000">
    <property type="entry name" value="Glycogen Phosphorylase B"/>
    <property type="match status" value="2"/>
</dbReference>
<protein>
    <submittedName>
        <fullName evidence="2">Glycosyl transferase family 1</fullName>
    </submittedName>
</protein>